<name>A0A316VJH5_9BASI</name>
<protein>
    <submittedName>
        <fullName evidence="1">Uncharacterized protein</fullName>
    </submittedName>
</protein>
<evidence type="ECO:0000313" key="2">
    <source>
        <dbReference type="Proteomes" id="UP000245771"/>
    </source>
</evidence>
<dbReference type="RefSeq" id="XP_025356755.1">
    <property type="nucleotide sequence ID" value="XM_025501277.1"/>
</dbReference>
<dbReference type="Proteomes" id="UP000245771">
    <property type="component" value="Unassembled WGS sequence"/>
</dbReference>
<gene>
    <name evidence="1" type="ORF">FA14DRAFT_183024</name>
</gene>
<dbReference type="EMBL" id="KZ819602">
    <property type="protein sequence ID" value="PWN36453.1"/>
    <property type="molecule type" value="Genomic_DNA"/>
</dbReference>
<accession>A0A316VJH5</accession>
<dbReference type="GeneID" id="37023058"/>
<keyword evidence="2" id="KW-1185">Reference proteome</keyword>
<proteinExistence type="predicted"/>
<organism evidence="1 2">
    <name type="scientific">Meira miltonrushii</name>
    <dbReference type="NCBI Taxonomy" id="1280837"/>
    <lineage>
        <taxon>Eukaryota</taxon>
        <taxon>Fungi</taxon>
        <taxon>Dikarya</taxon>
        <taxon>Basidiomycota</taxon>
        <taxon>Ustilaginomycotina</taxon>
        <taxon>Exobasidiomycetes</taxon>
        <taxon>Exobasidiales</taxon>
        <taxon>Brachybasidiaceae</taxon>
        <taxon>Meira</taxon>
    </lineage>
</organism>
<reference evidence="1 2" key="1">
    <citation type="journal article" date="2018" name="Mol. Biol. Evol.">
        <title>Broad Genomic Sampling Reveals a Smut Pathogenic Ancestry of the Fungal Clade Ustilaginomycotina.</title>
        <authorList>
            <person name="Kijpornyongpan T."/>
            <person name="Mondo S.J."/>
            <person name="Barry K."/>
            <person name="Sandor L."/>
            <person name="Lee J."/>
            <person name="Lipzen A."/>
            <person name="Pangilinan J."/>
            <person name="LaButti K."/>
            <person name="Hainaut M."/>
            <person name="Henrissat B."/>
            <person name="Grigoriev I.V."/>
            <person name="Spatafora J.W."/>
            <person name="Aime M.C."/>
        </authorList>
    </citation>
    <scope>NUCLEOTIDE SEQUENCE [LARGE SCALE GENOMIC DNA]</scope>
    <source>
        <strain evidence="1 2">MCA 3882</strain>
    </source>
</reference>
<dbReference type="InParanoid" id="A0A316VJH5"/>
<dbReference type="AlphaFoldDB" id="A0A316VJH5"/>
<evidence type="ECO:0000313" key="1">
    <source>
        <dbReference type="EMBL" id="PWN36453.1"/>
    </source>
</evidence>
<sequence length="276" mass="31560">MPRLPDDVRSYLLSEKNQKDSFTYTFRVWKMHSSIWIRNALINQIEREGIERESEENIDAKSLQLIKMMETDESAIEGSTQLLRTNLFLSEIGNNLHDFIAGRMYHAKLAARYSSYILRNMIASRSLQSKKINANLSSVALNAVYGLVNDLPKIIALQRSHYQFPAVNHFTGKMFETAMQTTLSTINRLDVVQNEPRLVEQVCSLLYIIPKSCTLMNQCGLTGPFGFALQSTFTPVSVKRPIKMINDGLYSDTNFLNDSLTLSDRRTHEKNLQLQN</sequence>